<organism evidence="7 8">
    <name type="scientific">Acanthaster planci</name>
    <name type="common">Crown-of-thorns starfish</name>
    <dbReference type="NCBI Taxonomy" id="133434"/>
    <lineage>
        <taxon>Eukaryota</taxon>
        <taxon>Metazoa</taxon>
        <taxon>Echinodermata</taxon>
        <taxon>Eleutherozoa</taxon>
        <taxon>Asterozoa</taxon>
        <taxon>Asteroidea</taxon>
        <taxon>Valvatacea</taxon>
        <taxon>Valvatida</taxon>
        <taxon>Acanthasteridae</taxon>
        <taxon>Acanthaster</taxon>
    </lineage>
</organism>
<dbReference type="InterPro" id="IPR017452">
    <property type="entry name" value="GPCR_Rhodpsn_7TM"/>
</dbReference>
<dbReference type="Proteomes" id="UP000694845">
    <property type="component" value="Unplaced"/>
</dbReference>
<feature type="transmembrane region" description="Helical" evidence="5">
    <location>
        <begin position="235"/>
        <end position="254"/>
    </location>
</feature>
<dbReference type="KEGG" id="aplc:110989091"/>
<dbReference type="PANTHER" id="PTHR45698">
    <property type="entry name" value="TRACE AMINE-ASSOCIATED RECEPTOR 19N-RELATED"/>
    <property type="match status" value="1"/>
</dbReference>
<feature type="transmembrane region" description="Helical" evidence="5">
    <location>
        <begin position="58"/>
        <end position="79"/>
    </location>
</feature>
<dbReference type="SUPFAM" id="SSF81321">
    <property type="entry name" value="Family A G protein-coupled receptor-like"/>
    <property type="match status" value="1"/>
</dbReference>
<evidence type="ECO:0000259" key="6">
    <source>
        <dbReference type="PROSITE" id="PS50262"/>
    </source>
</evidence>
<evidence type="ECO:0000313" key="8">
    <source>
        <dbReference type="RefSeq" id="XP_022108910.1"/>
    </source>
</evidence>
<evidence type="ECO:0000256" key="5">
    <source>
        <dbReference type="SAM" id="Phobius"/>
    </source>
</evidence>
<dbReference type="RefSeq" id="XP_022108910.1">
    <property type="nucleotide sequence ID" value="XM_022253218.1"/>
</dbReference>
<protein>
    <submittedName>
        <fullName evidence="8">Neuropeptide Y receptor type 2-like</fullName>
    </submittedName>
</protein>
<dbReference type="OrthoDB" id="5967130at2759"/>
<keyword evidence="2 5" id="KW-0812">Transmembrane</keyword>
<evidence type="ECO:0000256" key="2">
    <source>
        <dbReference type="ARBA" id="ARBA00022692"/>
    </source>
</evidence>
<dbReference type="OMA" id="ENIAMNR"/>
<name>A0A8B7ZVW0_ACAPL</name>
<dbReference type="PRINTS" id="PR00237">
    <property type="entry name" value="GPCRRHODOPSN"/>
</dbReference>
<dbReference type="GO" id="GO:0004930">
    <property type="term" value="F:G protein-coupled receptor activity"/>
    <property type="evidence" value="ECO:0007669"/>
    <property type="project" value="InterPro"/>
</dbReference>
<dbReference type="CDD" id="cd00637">
    <property type="entry name" value="7tm_classA_rhodopsin-like"/>
    <property type="match status" value="1"/>
</dbReference>
<keyword evidence="4 5" id="KW-0472">Membrane</keyword>
<proteinExistence type="predicted"/>
<evidence type="ECO:0000256" key="1">
    <source>
        <dbReference type="ARBA" id="ARBA00004370"/>
    </source>
</evidence>
<dbReference type="AlphaFoldDB" id="A0A8B7ZVW0"/>
<feature type="transmembrane region" description="Helical" evidence="5">
    <location>
        <begin position="144"/>
        <end position="162"/>
    </location>
</feature>
<dbReference type="InterPro" id="IPR000276">
    <property type="entry name" value="GPCR_Rhodpsn"/>
</dbReference>
<feature type="domain" description="G-protein coupled receptors family 1 profile" evidence="6">
    <location>
        <begin position="36"/>
        <end position="291"/>
    </location>
</feature>
<feature type="transmembrane region" description="Helical" evidence="5">
    <location>
        <begin position="106"/>
        <end position="124"/>
    </location>
</feature>
<accession>A0A8B7ZVW0</accession>
<keyword evidence="3 5" id="KW-1133">Transmembrane helix</keyword>
<evidence type="ECO:0000256" key="3">
    <source>
        <dbReference type="ARBA" id="ARBA00022989"/>
    </source>
</evidence>
<evidence type="ECO:0000313" key="7">
    <source>
        <dbReference type="Proteomes" id="UP000694845"/>
    </source>
</evidence>
<feature type="transmembrane region" description="Helical" evidence="5">
    <location>
        <begin position="274"/>
        <end position="294"/>
    </location>
</feature>
<dbReference type="GeneID" id="110989091"/>
<dbReference type="PROSITE" id="PS50262">
    <property type="entry name" value="G_PROTEIN_RECEP_F1_2"/>
    <property type="match status" value="1"/>
</dbReference>
<dbReference type="Gene3D" id="1.20.1070.10">
    <property type="entry name" value="Rhodopsin 7-helix transmembrane proteins"/>
    <property type="match status" value="1"/>
</dbReference>
<dbReference type="PANTHER" id="PTHR45698:SF1">
    <property type="entry name" value="TRACE AMINE-ASSOCIATED RECEPTOR 13C-LIKE"/>
    <property type="match status" value="1"/>
</dbReference>
<gene>
    <name evidence="8" type="primary">LOC110989091</name>
</gene>
<keyword evidence="7" id="KW-1185">Reference proteome</keyword>
<dbReference type="GO" id="GO:0016020">
    <property type="term" value="C:membrane"/>
    <property type="evidence" value="ECO:0007669"/>
    <property type="project" value="UniProtKB-SubCell"/>
</dbReference>
<comment type="subcellular location">
    <subcellularLocation>
        <location evidence="1">Membrane</location>
    </subcellularLocation>
</comment>
<evidence type="ECO:0000256" key="4">
    <source>
        <dbReference type="ARBA" id="ARBA00023136"/>
    </source>
</evidence>
<sequence>MASNRSSTDLESAIGVLGSSPLDTVKTIISCLATLGNSAVIVVMLVRHKVFSSFTNRLILHQSFIDAAAGVVFYCSTVLKRPSTVVVSQEGNTADRLVCSFLFSDYFLWSLNVTSTYNLVIISLERFMGTCHPLKHRKHMNTTLKLGAVVTSWGVGFVYSFHLTLLVEPIRGRCQFVAVSHAMKICIGVLAFTVEYVLPILTMVYSYGKILIALTKNLVNPVTPRQHFVHRAKKNVLVTLLMVTTVFVICWTPSECYYVGVLVLNLRENETLYISFTTLLACNLFINPVIYSFIYHNFRFHLRDLVLGRFHRNRVENIAMNRRRSVNIGLP</sequence>
<feature type="transmembrane region" description="Helical" evidence="5">
    <location>
        <begin position="182"/>
        <end position="207"/>
    </location>
</feature>
<reference evidence="8" key="1">
    <citation type="submission" date="2025-08" db="UniProtKB">
        <authorList>
            <consortium name="RefSeq"/>
        </authorList>
    </citation>
    <scope>IDENTIFICATION</scope>
</reference>
<dbReference type="Pfam" id="PF00001">
    <property type="entry name" value="7tm_1"/>
    <property type="match status" value="1"/>
</dbReference>
<feature type="transmembrane region" description="Helical" evidence="5">
    <location>
        <begin position="27"/>
        <end position="46"/>
    </location>
</feature>